<organism evidence="1">
    <name type="scientific">Rhizophora mucronata</name>
    <name type="common">Asiatic mangrove</name>
    <dbReference type="NCBI Taxonomy" id="61149"/>
    <lineage>
        <taxon>Eukaryota</taxon>
        <taxon>Viridiplantae</taxon>
        <taxon>Streptophyta</taxon>
        <taxon>Embryophyta</taxon>
        <taxon>Tracheophyta</taxon>
        <taxon>Spermatophyta</taxon>
        <taxon>Magnoliopsida</taxon>
        <taxon>eudicotyledons</taxon>
        <taxon>Gunneridae</taxon>
        <taxon>Pentapetalae</taxon>
        <taxon>rosids</taxon>
        <taxon>fabids</taxon>
        <taxon>Malpighiales</taxon>
        <taxon>Rhizophoraceae</taxon>
        <taxon>Rhizophora</taxon>
    </lineage>
</organism>
<reference evidence="1" key="1">
    <citation type="submission" date="2018-02" db="EMBL/GenBank/DDBJ databases">
        <title>Rhizophora mucronata_Transcriptome.</title>
        <authorList>
            <person name="Meera S.P."/>
            <person name="Sreeshan A."/>
            <person name="Augustine A."/>
        </authorList>
    </citation>
    <scope>NUCLEOTIDE SEQUENCE</scope>
    <source>
        <tissue evidence="1">Leaf</tissue>
    </source>
</reference>
<sequence length="33" mass="4069">MRIYGIWFFQAILGRLQMRLEGPEVLWLRFQIS</sequence>
<evidence type="ECO:0000313" key="1">
    <source>
        <dbReference type="EMBL" id="MBX43973.1"/>
    </source>
</evidence>
<dbReference type="EMBL" id="GGEC01063489">
    <property type="protein sequence ID" value="MBX43973.1"/>
    <property type="molecule type" value="Transcribed_RNA"/>
</dbReference>
<dbReference type="AlphaFoldDB" id="A0A2P2NNC9"/>
<name>A0A2P2NNC9_RHIMU</name>
<accession>A0A2P2NNC9</accession>
<protein>
    <submittedName>
        <fullName evidence="1">Uncharacterized protein</fullName>
    </submittedName>
</protein>
<proteinExistence type="predicted"/>